<sequence>MKYTKEITDKLTEDYKNGIPVADLAQSLDVPERSIIAKLSSLGVYNKKSYVNKRGELPVKKSEHISKIAQLLQCDEDILESLEKVNKQVLKLIELKLQQTDPKPQ</sequence>
<protein>
    <submittedName>
        <fullName evidence="1">Uncharacterized protein</fullName>
    </submittedName>
</protein>
<organism evidence="1">
    <name type="scientific">uncultured Caudovirales phage</name>
    <dbReference type="NCBI Taxonomy" id="2100421"/>
    <lineage>
        <taxon>Viruses</taxon>
        <taxon>Duplodnaviria</taxon>
        <taxon>Heunggongvirae</taxon>
        <taxon>Uroviricota</taxon>
        <taxon>Caudoviricetes</taxon>
        <taxon>Peduoviridae</taxon>
        <taxon>Maltschvirus</taxon>
        <taxon>Maltschvirus maltsch</taxon>
    </lineage>
</organism>
<gene>
    <name evidence="1" type="ORF">UFOVP218_54</name>
</gene>
<evidence type="ECO:0000313" key="1">
    <source>
        <dbReference type="EMBL" id="CAB5218683.1"/>
    </source>
</evidence>
<reference evidence="1" key="1">
    <citation type="submission" date="2020-05" db="EMBL/GenBank/DDBJ databases">
        <authorList>
            <person name="Chiriac C."/>
            <person name="Salcher M."/>
            <person name="Ghai R."/>
            <person name="Kavagutti S V."/>
        </authorList>
    </citation>
    <scope>NUCLEOTIDE SEQUENCE</scope>
</reference>
<proteinExistence type="predicted"/>
<accession>A0A6J7WTV3</accession>
<name>A0A6J7WTV3_9CAUD</name>
<dbReference type="EMBL" id="LR798261">
    <property type="protein sequence ID" value="CAB5218683.1"/>
    <property type="molecule type" value="Genomic_DNA"/>
</dbReference>